<dbReference type="EMBL" id="CAAALY010244963">
    <property type="protein sequence ID" value="VEL32974.1"/>
    <property type="molecule type" value="Genomic_DNA"/>
</dbReference>
<dbReference type="Proteomes" id="UP000784294">
    <property type="component" value="Unassembled WGS sequence"/>
</dbReference>
<keyword evidence="3" id="KW-1185">Reference proteome</keyword>
<evidence type="ECO:0000313" key="3">
    <source>
        <dbReference type="Proteomes" id="UP000784294"/>
    </source>
</evidence>
<feature type="transmembrane region" description="Helical" evidence="1">
    <location>
        <begin position="135"/>
        <end position="153"/>
    </location>
</feature>
<keyword evidence="1" id="KW-0812">Transmembrane</keyword>
<keyword evidence="1" id="KW-1133">Transmembrane helix</keyword>
<evidence type="ECO:0000313" key="2">
    <source>
        <dbReference type="EMBL" id="VEL32974.1"/>
    </source>
</evidence>
<feature type="transmembrane region" description="Helical" evidence="1">
    <location>
        <begin position="105"/>
        <end position="129"/>
    </location>
</feature>
<proteinExistence type="predicted"/>
<protein>
    <submittedName>
        <fullName evidence="2">Uncharacterized protein</fullName>
    </submittedName>
</protein>
<comment type="caution">
    <text evidence="2">The sequence shown here is derived from an EMBL/GenBank/DDBJ whole genome shotgun (WGS) entry which is preliminary data.</text>
</comment>
<keyword evidence="1" id="KW-0472">Membrane</keyword>
<dbReference type="AlphaFoldDB" id="A0A3S5BP87"/>
<evidence type="ECO:0000256" key="1">
    <source>
        <dbReference type="SAM" id="Phobius"/>
    </source>
</evidence>
<organism evidence="2 3">
    <name type="scientific">Protopolystoma xenopodis</name>
    <dbReference type="NCBI Taxonomy" id="117903"/>
    <lineage>
        <taxon>Eukaryota</taxon>
        <taxon>Metazoa</taxon>
        <taxon>Spiralia</taxon>
        <taxon>Lophotrochozoa</taxon>
        <taxon>Platyhelminthes</taxon>
        <taxon>Monogenea</taxon>
        <taxon>Polyopisthocotylea</taxon>
        <taxon>Polystomatidea</taxon>
        <taxon>Polystomatidae</taxon>
        <taxon>Protopolystoma</taxon>
    </lineage>
</organism>
<name>A0A3S5BP87_9PLAT</name>
<gene>
    <name evidence="2" type="ORF">PXEA_LOCUS26414</name>
</gene>
<accession>A0A3S5BP87</accession>
<reference evidence="2" key="1">
    <citation type="submission" date="2018-11" db="EMBL/GenBank/DDBJ databases">
        <authorList>
            <consortium name="Pathogen Informatics"/>
        </authorList>
    </citation>
    <scope>NUCLEOTIDE SEQUENCE</scope>
</reference>
<sequence length="166" mass="18623">MKRSIKSAQSSTLGRSAGTKVTAGGYVNTKSARNDGASSCTSSSLTLCRSLSTERQRNIQTSDIGMPVKKSITEQLRKSSACDSISRVSIFITIYVSSILTRRKIGLYIFIKIFYDSFIMLKLLVSLFTLVLCRYIKNFISLVLFQIILPFCFTPQKLRINLINRL</sequence>